<dbReference type="Proteomes" id="UP000247702">
    <property type="component" value="Unassembled WGS sequence"/>
</dbReference>
<evidence type="ECO:0000256" key="1">
    <source>
        <dbReference type="SAM" id="SignalP"/>
    </source>
</evidence>
<name>A0A2Z6S6B1_9GLOM</name>
<gene>
    <name evidence="3" type="ORF">RCL2_002880500</name>
    <name evidence="2" type="ORF">RclHR1_09960007</name>
</gene>
<dbReference type="EMBL" id="BLAL01000311">
    <property type="protein sequence ID" value="GET02427.1"/>
    <property type="molecule type" value="Genomic_DNA"/>
</dbReference>
<feature type="signal peptide" evidence="1">
    <location>
        <begin position="1"/>
        <end position="26"/>
    </location>
</feature>
<accession>A0A2Z6S6B1</accession>
<evidence type="ECO:0000313" key="4">
    <source>
        <dbReference type="Proteomes" id="UP000247702"/>
    </source>
</evidence>
<reference evidence="2 4" key="1">
    <citation type="submission" date="2017-11" db="EMBL/GenBank/DDBJ databases">
        <title>The genome of Rhizophagus clarus HR1 reveals common genetic basis of auxotrophy among arbuscular mycorrhizal fungi.</title>
        <authorList>
            <person name="Kobayashi Y."/>
        </authorList>
    </citation>
    <scope>NUCLEOTIDE SEQUENCE [LARGE SCALE GENOMIC DNA]</scope>
    <source>
        <strain evidence="2 4">HR1</strain>
    </source>
</reference>
<dbReference type="Proteomes" id="UP000615446">
    <property type="component" value="Unassembled WGS sequence"/>
</dbReference>
<evidence type="ECO:0000313" key="3">
    <source>
        <dbReference type="EMBL" id="GET02427.1"/>
    </source>
</evidence>
<dbReference type="AlphaFoldDB" id="A0A2Z6S6B1"/>
<evidence type="ECO:0008006" key="5">
    <source>
        <dbReference type="Google" id="ProtNLM"/>
    </source>
</evidence>
<sequence length="75" mass="8893">MRRSVFRNSLWVSLFLLFKKTEIVVAALNKINHQANFLPFFYENLRSFRFSLSVRLQNYASTIYHARSSTFPSTN</sequence>
<reference evidence="3" key="2">
    <citation type="submission" date="2019-10" db="EMBL/GenBank/DDBJ databases">
        <title>Conservation and host-specific expression of non-tandemly repeated heterogenous ribosome RNA gene in arbuscular mycorrhizal fungi.</title>
        <authorList>
            <person name="Maeda T."/>
            <person name="Kobayashi Y."/>
            <person name="Nakagawa T."/>
            <person name="Ezawa T."/>
            <person name="Yamaguchi K."/>
            <person name="Bino T."/>
            <person name="Nishimoto Y."/>
            <person name="Shigenobu S."/>
            <person name="Kawaguchi M."/>
        </authorList>
    </citation>
    <scope>NUCLEOTIDE SEQUENCE</scope>
    <source>
        <strain evidence="3">HR1</strain>
    </source>
</reference>
<organism evidence="2 4">
    <name type="scientific">Rhizophagus clarus</name>
    <dbReference type="NCBI Taxonomy" id="94130"/>
    <lineage>
        <taxon>Eukaryota</taxon>
        <taxon>Fungi</taxon>
        <taxon>Fungi incertae sedis</taxon>
        <taxon>Mucoromycota</taxon>
        <taxon>Glomeromycotina</taxon>
        <taxon>Glomeromycetes</taxon>
        <taxon>Glomerales</taxon>
        <taxon>Glomeraceae</taxon>
        <taxon>Rhizophagus</taxon>
    </lineage>
</organism>
<keyword evidence="4" id="KW-1185">Reference proteome</keyword>
<dbReference type="EMBL" id="BEXD01004421">
    <property type="protein sequence ID" value="GBC10856.1"/>
    <property type="molecule type" value="Genomic_DNA"/>
</dbReference>
<feature type="chain" id="PRO_5036060210" description="Secreted protein" evidence="1">
    <location>
        <begin position="27"/>
        <end position="75"/>
    </location>
</feature>
<comment type="caution">
    <text evidence="2">The sequence shown here is derived from an EMBL/GenBank/DDBJ whole genome shotgun (WGS) entry which is preliminary data.</text>
</comment>
<proteinExistence type="predicted"/>
<keyword evidence="1" id="KW-0732">Signal</keyword>
<evidence type="ECO:0000313" key="2">
    <source>
        <dbReference type="EMBL" id="GBC10856.1"/>
    </source>
</evidence>
<dbReference type="OrthoDB" id="421121at2759"/>
<protein>
    <recommendedName>
        <fullName evidence="5">Secreted protein</fullName>
    </recommendedName>
</protein>